<dbReference type="EMBL" id="KQ979608">
    <property type="protein sequence ID" value="KYN20380.1"/>
    <property type="molecule type" value="Genomic_DNA"/>
</dbReference>
<organism evidence="1 2">
    <name type="scientific">Trachymyrmex cornetzi</name>
    <dbReference type="NCBI Taxonomy" id="471704"/>
    <lineage>
        <taxon>Eukaryota</taxon>
        <taxon>Metazoa</taxon>
        <taxon>Ecdysozoa</taxon>
        <taxon>Arthropoda</taxon>
        <taxon>Hexapoda</taxon>
        <taxon>Insecta</taxon>
        <taxon>Pterygota</taxon>
        <taxon>Neoptera</taxon>
        <taxon>Endopterygota</taxon>
        <taxon>Hymenoptera</taxon>
        <taxon>Apocrita</taxon>
        <taxon>Aculeata</taxon>
        <taxon>Formicoidea</taxon>
        <taxon>Formicidae</taxon>
        <taxon>Myrmicinae</taxon>
        <taxon>Trachymyrmex</taxon>
    </lineage>
</organism>
<accession>A0A195E5B5</accession>
<protein>
    <submittedName>
        <fullName evidence="1">Uncharacterized protein</fullName>
    </submittedName>
</protein>
<dbReference type="AlphaFoldDB" id="A0A195E5B5"/>
<evidence type="ECO:0000313" key="2">
    <source>
        <dbReference type="Proteomes" id="UP000078492"/>
    </source>
</evidence>
<gene>
    <name evidence="1" type="ORF">ALC57_07285</name>
</gene>
<sequence>MLDGYEVTGKSWFLNQLAFVIIGAARREDGDVAPLDWIGLFYWIESANYAKTWRSASRFVQYIVFDRFSWSPLKYHAVRFTAVHSVRRSAYISSREDRSISKLRGFLAGGFNFPQVCCQNIGDSW</sequence>
<keyword evidence="2" id="KW-1185">Reference proteome</keyword>
<name>A0A195E5B5_9HYME</name>
<reference evidence="1 2" key="1">
    <citation type="submission" date="2015-09" db="EMBL/GenBank/DDBJ databases">
        <title>Trachymyrmex cornetzi WGS genome.</title>
        <authorList>
            <person name="Nygaard S."/>
            <person name="Hu H."/>
            <person name="Boomsma J."/>
            <person name="Zhang G."/>
        </authorList>
    </citation>
    <scope>NUCLEOTIDE SEQUENCE [LARGE SCALE GENOMIC DNA]</scope>
    <source>
        <strain evidence="1">Tcor2-1</strain>
        <tissue evidence="1">Whole body</tissue>
    </source>
</reference>
<dbReference type="Proteomes" id="UP000078492">
    <property type="component" value="Unassembled WGS sequence"/>
</dbReference>
<proteinExistence type="predicted"/>
<evidence type="ECO:0000313" key="1">
    <source>
        <dbReference type="EMBL" id="KYN20380.1"/>
    </source>
</evidence>